<organism evidence="3 4">
    <name type="scientific">Paracoccus suum</name>
    <dbReference type="NCBI Taxonomy" id="2259340"/>
    <lineage>
        <taxon>Bacteria</taxon>
        <taxon>Pseudomonadati</taxon>
        <taxon>Pseudomonadota</taxon>
        <taxon>Alphaproteobacteria</taxon>
        <taxon>Rhodobacterales</taxon>
        <taxon>Paracoccaceae</taxon>
        <taxon>Paracoccus</taxon>
    </lineage>
</organism>
<sequence length="193" mass="19054">MTDTPRAELIAGAVVLAVAAGFLAWSTMRGGAAATGSYVLRAAFPNIEGVEVGTDVRLAGVPIGRVTGIRLNPETYYAEATLSVPNSVKLAVDSAALIQQNGLLGGGYLELQPGGSPDLLAPGDEIEDVQGSVSLLSLMMKFVDSKGAPAPEGAAPAGAAPPPAAAAPATSAPAEVTPTSGPSDATPAPVPAQ</sequence>
<dbReference type="OrthoDB" id="7164001at2"/>
<dbReference type="InterPro" id="IPR052336">
    <property type="entry name" value="MlaD_Phospholipid_Transporter"/>
</dbReference>
<dbReference type="PANTHER" id="PTHR33371">
    <property type="entry name" value="INTERMEMBRANE PHOSPHOLIPID TRANSPORT SYSTEM BINDING PROTEIN MLAD-RELATED"/>
    <property type="match status" value="1"/>
</dbReference>
<proteinExistence type="predicted"/>
<dbReference type="EMBL" id="CP030918">
    <property type="protein sequence ID" value="AXC48669.1"/>
    <property type="molecule type" value="Genomic_DNA"/>
</dbReference>
<dbReference type="Pfam" id="PF02470">
    <property type="entry name" value="MlaD"/>
    <property type="match status" value="1"/>
</dbReference>
<dbReference type="GO" id="GO:0005548">
    <property type="term" value="F:phospholipid transporter activity"/>
    <property type="evidence" value="ECO:0007669"/>
    <property type="project" value="TreeGrafter"/>
</dbReference>
<evidence type="ECO:0000259" key="2">
    <source>
        <dbReference type="Pfam" id="PF02470"/>
    </source>
</evidence>
<feature type="region of interest" description="Disordered" evidence="1">
    <location>
        <begin position="147"/>
        <end position="193"/>
    </location>
</feature>
<evidence type="ECO:0000256" key="1">
    <source>
        <dbReference type="SAM" id="MobiDB-lite"/>
    </source>
</evidence>
<name>A0A344PH14_9RHOB</name>
<dbReference type="GO" id="GO:0005543">
    <property type="term" value="F:phospholipid binding"/>
    <property type="evidence" value="ECO:0007669"/>
    <property type="project" value="TreeGrafter"/>
</dbReference>
<feature type="compositionally biased region" description="Low complexity" evidence="1">
    <location>
        <begin position="147"/>
        <end position="158"/>
    </location>
</feature>
<dbReference type="KEGG" id="pars:DRW48_02275"/>
<keyword evidence="4" id="KW-1185">Reference proteome</keyword>
<reference evidence="4" key="1">
    <citation type="submission" date="2018-07" db="EMBL/GenBank/DDBJ databases">
        <title>Genome sequencing of Paracoccus sp. SC2-6.</title>
        <authorList>
            <person name="Heo J."/>
            <person name="Kim S.-J."/>
            <person name="Kwon S.-W."/>
        </authorList>
    </citation>
    <scope>NUCLEOTIDE SEQUENCE [LARGE SCALE GENOMIC DNA]</scope>
    <source>
        <strain evidence="4">SC2-6</strain>
    </source>
</reference>
<dbReference type="AlphaFoldDB" id="A0A344PH14"/>
<accession>A0A344PH14</accession>
<evidence type="ECO:0000313" key="3">
    <source>
        <dbReference type="EMBL" id="AXC48669.1"/>
    </source>
</evidence>
<dbReference type="Proteomes" id="UP000252023">
    <property type="component" value="Chromosome"/>
</dbReference>
<dbReference type="InterPro" id="IPR003399">
    <property type="entry name" value="Mce/MlaD"/>
</dbReference>
<dbReference type="PANTHER" id="PTHR33371:SF4">
    <property type="entry name" value="INTERMEMBRANE PHOSPHOLIPID TRANSPORT SYSTEM BINDING PROTEIN MLAD"/>
    <property type="match status" value="1"/>
</dbReference>
<gene>
    <name evidence="3" type="ORF">DRW48_02275</name>
</gene>
<dbReference type="RefSeq" id="WP_114074988.1">
    <property type="nucleotide sequence ID" value="NZ_CP030918.1"/>
</dbReference>
<feature type="domain" description="Mce/MlaD" evidence="2">
    <location>
        <begin position="37"/>
        <end position="114"/>
    </location>
</feature>
<evidence type="ECO:0000313" key="4">
    <source>
        <dbReference type="Proteomes" id="UP000252023"/>
    </source>
</evidence>
<protein>
    <submittedName>
        <fullName evidence="3">MCE family protein</fullName>
    </submittedName>
</protein>